<evidence type="ECO:0000313" key="2">
    <source>
        <dbReference type="Proteomes" id="UP000664360"/>
    </source>
</evidence>
<keyword evidence="2" id="KW-1185">Reference proteome</keyword>
<protein>
    <submittedName>
        <fullName evidence="1">Uncharacterized protein</fullName>
    </submittedName>
</protein>
<organism evidence="1 2">
    <name type="scientific">Candidatus Enterococcus mangumiae</name>
    <dbReference type="NCBI Taxonomy" id="2230878"/>
    <lineage>
        <taxon>Bacteria</taxon>
        <taxon>Bacillati</taxon>
        <taxon>Bacillota</taxon>
        <taxon>Bacilli</taxon>
        <taxon>Lactobacillales</taxon>
        <taxon>Enterococcaceae</taxon>
        <taxon>Enterococcus</taxon>
    </lineage>
</organism>
<gene>
    <name evidence="1" type="ORF">DOK79_000317</name>
</gene>
<accession>A0ABZ2SSV3</accession>
<dbReference type="EMBL" id="CP147250">
    <property type="protein sequence ID" value="WYJ78811.1"/>
    <property type="molecule type" value="Genomic_DNA"/>
</dbReference>
<dbReference type="RefSeq" id="WP_206859513.1">
    <property type="nucleotide sequence ID" value="NZ_CP147250.1"/>
</dbReference>
<sequence length="60" mass="6939">MHTANTQDYCACTTPQNVHTEINDQGRANFCDHCHKMIEGSNQPFDFSIKEEEAHKETRK</sequence>
<proteinExistence type="predicted"/>
<evidence type="ECO:0000313" key="1">
    <source>
        <dbReference type="EMBL" id="WYJ78811.1"/>
    </source>
</evidence>
<reference evidence="1 2" key="1">
    <citation type="submission" date="2024-03" db="EMBL/GenBank/DDBJ databases">
        <title>The Genome Sequence of Enterococcus sp. DIV1094.</title>
        <authorList>
            <consortium name="The Broad Institute Genomics Platform"/>
            <consortium name="The Broad Institute Microbial Omics Core"/>
            <consortium name="The Broad Institute Genomic Center for Infectious Diseases"/>
            <person name="Earl A."/>
            <person name="Manson A."/>
            <person name="Gilmore M."/>
            <person name="Schwartman J."/>
            <person name="Shea T."/>
            <person name="Abouelleil A."/>
            <person name="Cao P."/>
            <person name="Chapman S."/>
            <person name="Cusick C."/>
            <person name="Young S."/>
            <person name="Neafsey D."/>
            <person name="Nusbaum C."/>
            <person name="Birren B."/>
        </authorList>
    </citation>
    <scope>NUCLEOTIDE SEQUENCE [LARGE SCALE GENOMIC DNA]</scope>
    <source>
        <strain evidence="1 2">DIV1094</strain>
    </source>
</reference>
<dbReference type="Proteomes" id="UP000664360">
    <property type="component" value="Chromosome"/>
</dbReference>
<name>A0ABZ2SSV3_9ENTE</name>